<keyword evidence="4 5" id="KW-0067">ATP-binding</keyword>
<dbReference type="Gene3D" id="1.10.510.10">
    <property type="entry name" value="Transferase(Phosphotransferase) domain 1"/>
    <property type="match status" value="1"/>
</dbReference>
<evidence type="ECO:0000256" key="1">
    <source>
        <dbReference type="ARBA" id="ARBA00022679"/>
    </source>
</evidence>
<dbReference type="AlphaFoldDB" id="A0A251NBR9"/>
<evidence type="ECO:0000259" key="6">
    <source>
        <dbReference type="PROSITE" id="PS50011"/>
    </source>
</evidence>
<evidence type="ECO:0000256" key="4">
    <source>
        <dbReference type="ARBA" id="ARBA00022840"/>
    </source>
</evidence>
<dbReference type="Proteomes" id="UP000006882">
    <property type="component" value="Chromosome G7"/>
</dbReference>
<dbReference type="GO" id="GO:0005524">
    <property type="term" value="F:ATP binding"/>
    <property type="evidence" value="ECO:0007669"/>
    <property type="project" value="UniProtKB-UniRule"/>
</dbReference>
<dbReference type="SMR" id="A0A251NBR9"/>
<evidence type="ECO:0000256" key="2">
    <source>
        <dbReference type="ARBA" id="ARBA00022741"/>
    </source>
</evidence>
<dbReference type="InterPro" id="IPR011009">
    <property type="entry name" value="Kinase-like_dom_sf"/>
</dbReference>
<reference evidence="7 8" key="1">
    <citation type="journal article" date="2013" name="Nat. Genet.">
        <title>The high-quality draft genome of peach (Prunus persica) identifies unique patterns of genetic diversity, domestication and genome evolution.</title>
        <authorList>
            <consortium name="International Peach Genome Initiative"/>
            <person name="Verde I."/>
            <person name="Abbott A.G."/>
            <person name="Scalabrin S."/>
            <person name="Jung S."/>
            <person name="Shu S."/>
            <person name="Marroni F."/>
            <person name="Zhebentyayeva T."/>
            <person name="Dettori M.T."/>
            <person name="Grimwood J."/>
            <person name="Cattonaro F."/>
            <person name="Zuccolo A."/>
            <person name="Rossini L."/>
            <person name="Jenkins J."/>
            <person name="Vendramin E."/>
            <person name="Meisel L.A."/>
            <person name="Decroocq V."/>
            <person name="Sosinski B."/>
            <person name="Prochnik S."/>
            <person name="Mitros T."/>
            <person name="Policriti A."/>
            <person name="Cipriani G."/>
            <person name="Dondini L."/>
            <person name="Ficklin S."/>
            <person name="Goodstein D.M."/>
            <person name="Xuan P."/>
            <person name="Del Fabbro C."/>
            <person name="Aramini V."/>
            <person name="Copetti D."/>
            <person name="Gonzalez S."/>
            <person name="Horner D.S."/>
            <person name="Falchi R."/>
            <person name="Lucas S."/>
            <person name="Mica E."/>
            <person name="Maldonado J."/>
            <person name="Lazzari B."/>
            <person name="Bielenberg D."/>
            <person name="Pirona R."/>
            <person name="Miculan M."/>
            <person name="Barakat A."/>
            <person name="Testolin R."/>
            <person name="Stella A."/>
            <person name="Tartarini S."/>
            <person name="Tonutti P."/>
            <person name="Arus P."/>
            <person name="Orellana A."/>
            <person name="Wells C."/>
            <person name="Main D."/>
            <person name="Vizzotto G."/>
            <person name="Silva H."/>
            <person name="Salamini F."/>
            <person name="Schmutz J."/>
            <person name="Morgante M."/>
            <person name="Rokhsar D.S."/>
        </authorList>
    </citation>
    <scope>NUCLEOTIDE SEQUENCE [LARGE SCALE GENOMIC DNA]</scope>
    <source>
        <strain evidence="8">cv. Nemared</strain>
    </source>
</reference>
<evidence type="ECO:0000256" key="3">
    <source>
        <dbReference type="ARBA" id="ARBA00022777"/>
    </source>
</evidence>
<dbReference type="InterPro" id="IPR050339">
    <property type="entry name" value="CC_SR_Kinase"/>
</dbReference>
<protein>
    <recommendedName>
        <fullName evidence="6">Protein kinase domain-containing protein</fullName>
    </recommendedName>
</protein>
<keyword evidence="3" id="KW-0418">Kinase</keyword>
<name>A0A251NBR9_PRUPE</name>
<gene>
    <name evidence="7" type="ORF">PRUPE_7G151400</name>
</gene>
<accession>A0A251NBR9</accession>
<dbReference type="GO" id="GO:0004672">
    <property type="term" value="F:protein kinase activity"/>
    <property type="evidence" value="ECO:0007669"/>
    <property type="project" value="InterPro"/>
</dbReference>
<dbReference type="PANTHER" id="PTHR11042">
    <property type="entry name" value="EUKARYOTIC TRANSLATION INITIATION FACTOR 2-ALPHA KINASE EIF2-ALPHA KINASE -RELATED"/>
    <property type="match status" value="1"/>
</dbReference>
<dbReference type="InterPro" id="IPR000719">
    <property type="entry name" value="Prot_kinase_dom"/>
</dbReference>
<organism evidence="7 8">
    <name type="scientific">Prunus persica</name>
    <name type="common">Peach</name>
    <name type="synonym">Amygdalus persica</name>
    <dbReference type="NCBI Taxonomy" id="3760"/>
    <lineage>
        <taxon>Eukaryota</taxon>
        <taxon>Viridiplantae</taxon>
        <taxon>Streptophyta</taxon>
        <taxon>Embryophyta</taxon>
        <taxon>Tracheophyta</taxon>
        <taxon>Spermatophyta</taxon>
        <taxon>Magnoliopsida</taxon>
        <taxon>eudicotyledons</taxon>
        <taxon>Gunneridae</taxon>
        <taxon>Pentapetalae</taxon>
        <taxon>rosids</taxon>
        <taxon>fabids</taxon>
        <taxon>Rosales</taxon>
        <taxon>Rosaceae</taxon>
        <taxon>Amygdaloideae</taxon>
        <taxon>Amygdaleae</taxon>
        <taxon>Prunus</taxon>
    </lineage>
</organism>
<dbReference type="SUPFAM" id="SSF56112">
    <property type="entry name" value="Protein kinase-like (PK-like)"/>
    <property type="match status" value="1"/>
</dbReference>
<dbReference type="EMBL" id="CM007657">
    <property type="protein sequence ID" value="ONH96777.1"/>
    <property type="molecule type" value="Genomic_DNA"/>
</dbReference>
<proteinExistence type="predicted"/>
<dbReference type="Pfam" id="PF00069">
    <property type="entry name" value="Pkinase"/>
    <property type="match status" value="1"/>
</dbReference>
<evidence type="ECO:0000256" key="5">
    <source>
        <dbReference type="PROSITE-ProRule" id="PRU10141"/>
    </source>
</evidence>
<dbReference type="eggNOG" id="KOG1035">
    <property type="taxonomic scope" value="Eukaryota"/>
</dbReference>
<dbReference type="OrthoDB" id="1194618at2759"/>
<evidence type="ECO:0000313" key="7">
    <source>
        <dbReference type="EMBL" id="ONH96777.1"/>
    </source>
</evidence>
<evidence type="ECO:0000313" key="8">
    <source>
        <dbReference type="Proteomes" id="UP000006882"/>
    </source>
</evidence>
<sequence>METIYCPVTQVIIQDPKLFQNKQSRLLTDYDEIKALGSGAFGVVVSCKSKIDETSYAVKKIAIGDEEEFKFDRVRREVLIMSQLQHPYIVRYHTVWLEPFLAGLNNIADDDDEGNSSVSNINLPHLYIQMELCDSTLKDIFESDKIMTEPLCWRIFGDVMNGLTYMHAQGIMHGDLSPANIFRCGDVWKIGDFGLARNVNDENDDKVIKSLNMKGTYKAPDENVDCAVDIYSAGILLFVMILKMKLITDMEMVVAIADLKNRGELPEEWNNYPRWQLVLKLVQRRPDLRPSARDLSTIVIAYSQ</sequence>
<feature type="domain" description="Protein kinase" evidence="6">
    <location>
        <begin position="30"/>
        <end position="304"/>
    </location>
</feature>
<keyword evidence="8" id="KW-1185">Reference proteome</keyword>
<keyword evidence="1" id="KW-0808">Transferase</keyword>
<keyword evidence="2 5" id="KW-0547">Nucleotide-binding</keyword>
<dbReference type="InterPro" id="IPR017441">
    <property type="entry name" value="Protein_kinase_ATP_BS"/>
</dbReference>
<feature type="binding site" evidence="5">
    <location>
        <position position="60"/>
    </location>
    <ligand>
        <name>ATP</name>
        <dbReference type="ChEBI" id="CHEBI:30616"/>
    </ligand>
</feature>
<dbReference type="Gramene" id="ONH96777">
    <property type="protein sequence ID" value="ONH96777"/>
    <property type="gene ID" value="PRUPE_7G151400"/>
</dbReference>
<dbReference type="PROSITE" id="PS50011">
    <property type="entry name" value="PROTEIN_KINASE_DOM"/>
    <property type="match status" value="1"/>
</dbReference>
<dbReference type="PANTHER" id="PTHR11042:SF136">
    <property type="entry name" value="EIF-2-ALPHA KINASE GCN2"/>
    <property type="match status" value="1"/>
</dbReference>
<dbReference type="PROSITE" id="PS00107">
    <property type="entry name" value="PROTEIN_KINASE_ATP"/>
    <property type="match status" value="1"/>
</dbReference>
<dbReference type="Gene3D" id="3.30.200.20">
    <property type="entry name" value="Phosphorylase Kinase, domain 1"/>
    <property type="match status" value="1"/>
</dbReference>